<feature type="compositionally biased region" description="Low complexity" evidence="1">
    <location>
        <begin position="708"/>
        <end position="719"/>
    </location>
</feature>
<feature type="transmembrane region" description="Helical" evidence="2">
    <location>
        <begin position="186"/>
        <end position="205"/>
    </location>
</feature>
<proteinExistence type="predicted"/>
<dbReference type="InParanoid" id="A0A2K3E6E1"/>
<dbReference type="ExpressionAtlas" id="A0A2K3E6E1">
    <property type="expression patterns" value="differential"/>
</dbReference>
<accession>A0A2K3E6E1</accession>
<dbReference type="Proteomes" id="UP000006906">
    <property type="component" value="Chromosome 1"/>
</dbReference>
<feature type="region of interest" description="Disordered" evidence="1">
    <location>
        <begin position="125"/>
        <end position="150"/>
    </location>
</feature>
<gene>
    <name evidence="3" type="ORF">CHLRE_01g026750v5</name>
</gene>
<evidence type="ECO:0000313" key="3">
    <source>
        <dbReference type="EMBL" id="PNW88375.1"/>
    </source>
</evidence>
<name>A0A2K3E6E1_CHLRE</name>
<feature type="transmembrane region" description="Helical" evidence="2">
    <location>
        <begin position="311"/>
        <end position="329"/>
    </location>
</feature>
<feature type="compositionally biased region" description="Low complexity" evidence="1">
    <location>
        <begin position="125"/>
        <end position="149"/>
    </location>
</feature>
<feature type="region of interest" description="Disordered" evidence="1">
    <location>
        <begin position="708"/>
        <end position="729"/>
    </location>
</feature>
<dbReference type="KEGG" id="cre:CHLRE_01g026750v5"/>
<dbReference type="Gramene" id="PNW88375">
    <property type="protein sequence ID" value="PNW88375"/>
    <property type="gene ID" value="CHLRE_01g026750v5"/>
</dbReference>
<dbReference type="RefSeq" id="XP_042928484.1">
    <property type="nucleotide sequence ID" value="XM_043058570.1"/>
</dbReference>
<feature type="region of interest" description="Disordered" evidence="1">
    <location>
        <begin position="1313"/>
        <end position="1348"/>
    </location>
</feature>
<feature type="compositionally biased region" description="Low complexity" evidence="1">
    <location>
        <begin position="1330"/>
        <end position="1343"/>
    </location>
</feature>
<dbReference type="PANTHER" id="PTHR13491:SF0">
    <property type="entry name" value="ZINC FINGER CCHC DOMAIN-CONTAINING PROTEIN 10"/>
    <property type="match status" value="1"/>
</dbReference>
<feature type="region of interest" description="Disordered" evidence="1">
    <location>
        <begin position="418"/>
        <end position="443"/>
    </location>
</feature>
<dbReference type="OrthoDB" id="561269at2759"/>
<evidence type="ECO:0000256" key="2">
    <source>
        <dbReference type="SAM" id="Phobius"/>
    </source>
</evidence>
<feature type="compositionally biased region" description="Low complexity" evidence="1">
    <location>
        <begin position="1402"/>
        <end position="1420"/>
    </location>
</feature>
<feature type="transmembrane region" description="Helical" evidence="2">
    <location>
        <begin position="1535"/>
        <end position="1554"/>
    </location>
</feature>
<organism evidence="3 4">
    <name type="scientific">Chlamydomonas reinhardtii</name>
    <name type="common">Chlamydomonas smithii</name>
    <dbReference type="NCBI Taxonomy" id="3055"/>
    <lineage>
        <taxon>Eukaryota</taxon>
        <taxon>Viridiplantae</taxon>
        <taxon>Chlorophyta</taxon>
        <taxon>core chlorophytes</taxon>
        <taxon>Chlorophyceae</taxon>
        <taxon>CS clade</taxon>
        <taxon>Chlamydomonadales</taxon>
        <taxon>Chlamydomonadaceae</taxon>
        <taxon>Chlamydomonas</taxon>
    </lineage>
</organism>
<keyword evidence="2" id="KW-1133">Transmembrane helix</keyword>
<evidence type="ECO:0000313" key="4">
    <source>
        <dbReference type="Proteomes" id="UP000006906"/>
    </source>
</evidence>
<feature type="compositionally biased region" description="Low complexity" evidence="1">
    <location>
        <begin position="1227"/>
        <end position="1237"/>
    </location>
</feature>
<keyword evidence="2" id="KW-0472">Membrane</keyword>
<dbReference type="PANTHER" id="PTHR13491">
    <property type="entry name" value="ZCCHC10 PROTEIN"/>
    <property type="match status" value="1"/>
</dbReference>
<feature type="region of interest" description="Disordered" evidence="1">
    <location>
        <begin position="1397"/>
        <end position="1422"/>
    </location>
</feature>
<feature type="region of interest" description="Disordered" evidence="1">
    <location>
        <begin position="499"/>
        <end position="528"/>
    </location>
</feature>
<protein>
    <submittedName>
        <fullName evidence="3">Uncharacterized protein</fullName>
    </submittedName>
</protein>
<dbReference type="GeneID" id="66052057"/>
<feature type="region of interest" description="Disordered" evidence="1">
    <location>
        <begin position="596"/>
        <end position="616"/>
    </location>
</feature>
<feature type="region of interest" description="Disordered" evidence="1">
    <location>
        <begin position="1218"/>
        <end position="1291"/>
    </location>
</feature>
<feature type="transmembrane region" description="Helical" evidence="2">
    <location>
        <begin position="1622"/>
        <end position="1641"/>
    </location>
</feature>
<dbReference type="InterPro" id="IPR039715">
    <property type="entry name" value="ZCCHC10"/>
</dbReference>
<reference evidence="3 4" key="1">
    <citation type="journal article" date="2007" name="Science">
        <title>The Chlamydomonas genome reveals the evolution of key animal and plant functions.</title>
        <authorList>
            <person name="Merchant S.S."/>
            <person name="Prochnik S.E."/>
            <person name="Vallon O."/>
            <person name="Harris E.H."/>
            <person name="Karpowicz S.J."/>
            <person name="Witman G.B."/>
            <person name="Terry A."/>
            <person name="Salamov A."/>
            <person name="Fritz-Laylin L.K."/>
            <person name="Marechal-Drouard L."/>
            <person name="Marshall W.F."/>
            <person name="Qu L.H."/>
            <person name="Nelson D.R."/>
            <person name="Sanderfoot A.A."/>
            <person name="Spalding M.H."/>
            <person name="Kapitonov V.V."/>
            <person name="Ren Q."/>
            <person name="Ferris P."/>
            <person name="Lindquist E."/>
            <person name="Shapiro H."/>
            <person name="Lucas S.M."/>
            <person name="Grimwood J."/>
            <person name="Schmutz J."/>
            <person name="Cardol P."/>
            <person name="Cerutti H."/>
            <person name="Chanfreau G."/>
            <person name="Chen C.L."/>
            <person name="Cognat V."/>
            <person name="Croft M.T."/>
            <person name="Dent R."/>
            <person name="Dutcher S."/>
            <person name="Fernandez E."/>
            <person name="Fukuzawa H."/>
            <person name="Gonzalez-Ballester D."/>
            <person name="Gonzalez-Halphen D."/>
            <person name="Hallmann A."/>
            <person name="Hanikenne M."/>
            <person name="Hippler M."/>
            <person name="Inwood W."/>
            <person name="Jabbari K."/>
            <person name="Kalanon M."/>
            <person name="Kuras R."/>
            <person name="Lefebvre P.A."/>
            <person name="Lemaire S.D."/>
            <person name="Lobanov A.V."/>
            <person name="Lohr M."/>
            <person name="Manuell A."/>
            <person name="Meier I."/>
            <person name="Mets L."/>
            <person name="Mittag M."/>
            <person name="Mittelmeier T."/>
            <person name="Moroney J.V."/>
            <person name="Moseley J."/>
            <person name="Napoli C."/>
            <person name="Nedelcu A.M."/>
            <person name="Niyogi K."/>
            <person name="Novoselov S.V."/>
            <person name="Paulsen I.T."/>
            <person name="Pazour G."/>
            <person name="Purton S."/>
            <person name="Ral J.P."/>
            <person name="Riano-Pachon D.M."/>
            <person name="Riekhof W."/>
            <person name="Rymarquis L."/>
            <person name="Schroda M."/>
            <person name="Stern D."/>
            <person name="Umen J."/>
            <person name="Willows R."/>
            <person name="Wilson N."/>
            <person name="Zimmer S.L."/>
            <person name="Allmer J."/>
            <person name="Balk J."/>
            <person name="Bisova K."/>
            <person name="Chen C.J."/>
            <person name="Elias M."/>
            <person name="Gendler K."/>
            <person name="Hauser C."/>
            <person name="Lamb M.R."/>
            <person name="Ledford H."/>
            <person name="Long J.C."/>
            <person name="Minagawa J."/>
            <person name="Page M.D."/>
            <person name="Pan J."/>
            <person name="Pootakham W."/>
            <person name="Roje S."/>
            <person name="Rose A."/>
            <person name="Stahlberg E."/>
            <person name="Terauchi A.M."/>
            <person name="Yang P."/>
            <person name="Ball S."/>
            <person name="Bowler C."/>
            <person name="Dieckmann C.L."/>
            <person name="Gladyshev V.N."/>
            <person name="Green P."/>
            <person name="Jorgensen R."/>
            <person name="Mayfield S."/>
            <person name="Mueller-Roeber B."/>
            <person name="Rajamani S."/>
            <person name="Sayre R.T."/>
            <person name="Brokstein P."/>
            <person name="Dubchak I."/>
            <person name="Goodstein D."/>
            <person name="Hornick L."/>
            <person name="Huang Y.W."/>
            <person name="Jhaveri J."/>
            <person name="Luo Y."/>
            <person name="Martinez D."/>
            <person name="Ngau W.C."/>
            <person name="Otillar B."/>
            <person name="Poliakov A."/>
            <person name="Porter A."/>
            <person name="Szajkowski L."/>
            <person name="Werner G."/>
            <person name="Zhou K."/>
            <person name="Grigoriev I.V."/>
            <person name="Rokhsar D.S."/>
            <person name="Grossman A.R."/>
        </authorList>
    </citation>
    <scope>NUCLEOTIDE SEQUENCE [LARGE SCALE GENOMIC DNA]</scope>
    <source>
        <strain evidence="4">CC-503</strain>
    </source>
</reference>
<feature type="region of interest" description="Disordered" evidence="1">
    <location>
        <begin position="1"/>
        <end position="51"/>
    </location>
</feature>
<dbReference type="EMBL" id="CM008962">
    <property type="protein sequence ID" value="PNW88375.1"/>
    <property type="molecule type" value="Genomic_DNA"/>
</dbReference>
<evidence type="ECO:0000256" key="1">
    <source>
        <dbReference type="SAM" id="MobiDB-lite"/>
    </source>
</evidence>
<keyword evidence="4" id="KW-1185">Reference proteome</keyword>
<sequence length="1694" mass="171427">MSGLTEAPHSSSLGAQAAEGSAAARTYSAPSAVERGGGGTRAAARGGGAEKHKLIQYKEDEVAISEDPQQRQRQCRPLSFSRWFAREARATDVFVVLVEVLIINWLHAARLGEALHCGEGGAAAGSSSGSSSSGSSSRGSSSSSSSGSSPFPCGGGLWSKLLWSLSSGAVLDPVLRLQMWDYSNFLYIWTQLAVVLIALLAPALYERCRHALMAGAGVAMLLGVHWSLWAAPSGPFPLNSCVMLSAQRRRIGCVYMGWKSATVFRVPASAQLVTGPLLWLLMAAALPMTDRRMPPPGSDAGGGGADGYRRLAVDTLLLFLSIAVLPYVLCRIWEARALRPAYQRYLRNFTQQQQQQQQHRGTTAGASSPTSSCGCVEEAGGVADAVEAAGSRRAADTAGTTAGASGLGAGGGCGDDLDGSAAGSSSGDDDRSPSTATSPGTYGGVFGSSSSNSGNVWACRLVGCRSGSSEPATSNLPAASDWPAPITAAKTTALEPAAGHTAAVDSCPADFPPRRQDPSSRAPSWEVRSGIPSSMRLPVVSLAAAAPPTARATPASGRHQAPPAAGVLYRSSMSEGGGGLSRTTRTALVSIKVPVRHRGSDPGSGRSGAGHSGLPAQQLPTFEEASALVLQRTGAALKSHNRRANTRLQEAAAIQPTAAGAESVAVGSRLPAAVPLRCLSAVCVEGCVQLLMVVHFVTAGVAGEEAGGQEAEGQAAGQEAQGGGSIPLLHHMQLPHTAGGVADGEPEAAASVMTGKSVSAAVQQLLAHIGTEVEQIQAATSASAASASSGASVTAASTAAPAFCWPPALPLLPAAPGDAAAGAEVGGAAGEGDEAVVLLLQLPAGSARGLRSVRCVLAGPAAVPPAPEPGGDGAGEGGGGGAAAAVAYMDVELPLRLLQQPLAGGEAGGVETTTVSAYVRLPVPPRMRMGAGGLRMMYVLPPPAHETAAGTANAASAKESPFTTTTIRPTWLAAEHGAEGTIAFPAASSLVSVAPSAACGSGTDAYADAPAGANTSSVSTNATVNASAAASGTSSARSSMSGGRDSTAPLAVVPLLVVGSEAAAELRQLHTQVLGDEAVARLHQLTTMAVAGAAVEAEAVSSHSAGEGLSGAAAALQHSGLTSLVLDFGALLQVPQSFASGGADADESAISGAAFVDLLRFLAAQRMAGCLREALAPLQRACVQLPVSLGEDQDSAVAAATASGDGAVLHARWQTAAEDPLPPPAQAPDTAPACDAPGHCSEQEPQAAGGAGTAGNSAQPPRGSRLMTASEPPRGQPAATGLEGDEGDAVAGGGEQALQATLGFLGQPEPAVEEAGQARAVQAHGADRQAAASPVPPTAAAGPCGDKSYSSAPCNYPAEETSMLPFADPSAWPPGGCTRSQLVWWLRVLAFGFPRALPAPTPSQQTGSSSQPPQQDAPSSRPLSLEAAYQAYKAASCRPLDRMSLNLYTGIRVVTTLRTYTSAGLLVRPLIAASAAAAATAASGSAAAATAIAGRGLWRAAQVVVGAAQPPVSCTCPRPYLEGCCRGLTRDDLEMIAQCVYLAVGVLGIALAACTRLHQRRRNAFLLLRAGLDAAAFMTIALPLPRWPAPLLGFPETWLDSNSRAGVHWLMFGLYEPLTLQLSPYLQAIQALIFVLPLTLLGYHSSGCRWRPALRFGFGHALLALAVSAATDARSRVLYLHRARGGAGSKARLA</sequence>
<feature type="transmembrane region" description="Helical" evidence="2">
    <location>
        <begin position="1566"/>
        <end position="1584"/>
    </location>
</feature>
<keyword evidence="2" id="KW-0812">Transmembrane</keyword>
<feature type="transmembrane region" description="Helical" evidence="2">
    <location>
        <begin position="212"/>
        <end position="229"/>
    </location>
</feature>
<feature type="transmembrane region" description="Helical" evidence="2">
    <location>
        <begin position="268"/>
        <end position="286"/>
    </location>
</feature>
<feature type="compositionally biased region" description="Low complexity" evidence="1">
    <location>
        <begin position="10"/>
        <end position="24"/>
    </location>
</feature>